<dbReference type="InterPro" id="IPR009718">
    <property type="entry name" value="Rex_DNA-bd_C_dom"/>
</dbReference>
<evidence type="ECO:0000256" key="1">
    <source>
        <dbReference type="ARBA" id="ARBA00022490"/>
    </source>
</evidence>
<dbReference type="PANTHER" id="PTHR35786">
    <property type="entry name" value="REDOX-SENSING TRANSCRIPTIONAL REPRESSOR REX"/>
    <property type="match status" value="1"/>
</dbReference>
<dbReference type="GO" id="GO:0051775">
    <property type="term" value="P:response to redox state"/>
    <property type="evidence" value="ECO:0007669"/>
    <property type="project" value="InterPro"/>
</dbReference>
<feature type="binding site" evidence="7">
    <location>
        <begin position="92"/>
        <end position="97"/>
    </location>
    <ligand>
        <name>NAD(+)</name>
        <dbReference type="ChEBI" id="CHEBI:57540"/>
    </ligand>
</feature>
<keyword evidence="1 7" id="KW-0963">Cytoplasm</keyword>
<gene>
    <name evidence="7" type="primary">rex</name>
    <name evidence="9" type="ORF">SAMN05192532_105264</name>
</gene>
<dbReference type="NCBIfam" id="NF003995">
    <property type="entry name" value="PRK05472.2-4"/>
    <property type="match status" value="1"/>
</dbReference>
<dbReference type="GO" id="GO:0003677">
    <property type="term" value="F:DNA binding"/>
    <property type="evidence" value="ECO:0007669"/>
    <property type="project" value="UniProtKB-UniRule"/>
</dbReference>
<dbReference type="OrthoDB" id="9784760at2"/>
<evidence type="ECO:0000256" key="2">
    <source>
        <dbReference type="ARBA" id="ARBA00022491"/>
    </source>
</evidence>
<name>A0A1I2ECR2_9BACI</name>
<dbReference type="HAMAP" id="MF_01131">
    <property type="entry name" value="Rex"/>
    <property type="match status" value="1"/>
</dbReference>
<evidence type="ECO:0000313" key="10">
    <source>
        <dbReference type="Proteomes" id="UP000199516"/>
    </source>
</evidence>
<reference evidence="9 10" key="1">
    <citation type="submission" date="2016-10" db="EMBL/GenBank/DDBJ databases">
        <authorList>
            <person name="de Groot N.N."/>
        </authorList>
    </citation>
    <scope>NUCLEOTIDE SEQUENCE [LARGE SCALE GENOMIC DNA]</scope>
    <source>
        <strain evidence="9 10">DSM 23995</strain>
    </source>
</reference>
<evidence type="ECO:0000256" key="4">
    <source>
        <dbReference type="ARBA" id="ARBA00023027"/>
    </source>
</evidence>
<sequence>MNIDEQKIPQATAKRLPLYYRFLEHLHATGKQRVSSTELSDAVKVDSATIRRDFSYFGALGKKGYGYNVHYLLSFFRKTLNQEEVTKVFLIGVGNLGTALLKYNFSKGENTQIVAAFDIDSRVIGKEIGGVEVYHMNEMQSVKKSNDAAVAILTVPSSAAQESAEKIVEAGVKGILNFTPARLTIPDHVRIHHIDLSVELQTLVYFLKNYPLPT</sequence>
<dbReference type="NCBIfam" id="NF003996">
    <property type="entry name" value="PRK05472.2-5"/>
    <property type="match status" value="1"/>
</dbReference>
<keyword evidence="5 7" id="KW-0238">DNA-binding</keyword>
<comment type="similarity">
    <text evidence="7">Belongs to the transcriptional regulatory Rex family.</text>
</comment>
<keyword evidence="10" id="KW-1185">Reference proteome</keyword>
<evidence type="ECO:0000256" key="6">
    <source>
        <dbReference type="ARBA" id="ARBA00023163"/>
    </source>
</evidence>
<dbReference type="Pfam" id="PF06971">
    <property type="entry name" value="Put_DNA-bind_N"/>
    <property type="match status" value="1"/>
</dbReference>
<dbReference type="Proteomes" id="UP000199516">
    <property type="component" value="Unassembled WGS sequence"/>
</dbReference>
<dbReference type="PANTHER" id="PTHR35786:SF1">
    <property type="entry name" value="REDOX-SENSING TRANSCRIPTIONAL REPRESSOR REX 1"/>
    <property type="match status" value="1"/>
</dbReference>
<dbReference type="Gene3D" id="3.40.50.720">
    <property type="entry name" value="NAD(P)-binding Rossmann-like Domain"/>
    <property type="match status" value="1"/>
</dbReference>
<dbReference type="NCBIfam" id="NF003989">
    <property type="entry name" value="PRK05472.1-3"/>
    <property type="match status" value="1"/>
</dbReference>
<dbReference type="InterPro" id="IPR036388">
    <property type="entry name" value="WH-like_DNA-bd_sf"/>
</dbReference>
<keyword evidence="4 7" id="KW-0520">NAD</keyword>
<comment type="function">
    <text evidence="7">Modulates transcription in response to changes in cellular NADH/NAD(+) redox state.</text>
</comment>
<accession>A0A1I2ECR2</accession>
<organism evidence="9 10">
    <name type="scientific">Alteribacillus iranensis</name>
    <dbReference type="NCBI Taxonomy" id="930128"/>
    <lineage>
        <taxon>Bacteria</taxon>
        <taxon>Bacillati</taxon>
        <taxon>Bacillota</taxon>
        <taxon>Bacilli</taxon>
        <taxon>Bacillales</taxon>
        <taxon>Bacillaceae</taxon>
        <taxon>Alteribacillus</taxon>
    </lineage>
</organism>
<dbReference type="STRING" id="930128.SAMN05192532_105264"/>
<dbReference type="EMBL" id="FONT01000005">
    <property type="protein sequence ID" value="SFE90386.1"/>
    <property type="molecule type" value="Genomic_DNA"/>
</dbReference>
<dbReference type="GO" id="GO:0005737">
    <property type="term" value="C:cytoplasm"/>
    <property type="evidence" value="ECO:0007669"/>
    <property type="project" value="UniProtKB-SubCell"/>
</dbReference>
<dbReference type="NCBIfam" id="NF003994">
    <property type="entry name" value="PRK05472.2-3"/>
    <property type="match status" value="1"/>
</dbReference>
<feature type="domain" description="CoA-binding" evidence="8">
    <location>
        <begin position="81"/>
        <end position="182"/>
    </location>
</feature>
<evidence type="ECO:0000256" key="7">
    <source>
        <dbReference type="HAMAP-Rule" id="MF_01131"/>
    </source>
</evidence>
<dbReference type="AlphaFoldDB" id="A0A1I2ECR2"/>
<dbReference type="SMART" id="SM00881">
    <property type="entry name" value="CoA_binding"/>
    <property type="match status" value="1"/>
</dbReference>
<dbReference type="Pfam" id="PF02629">
    <property type="entry name" value="CoA_binding"/>
    <property type="match status" value="1"/>
</dbReference>
<dbReference type="GO" id="GO:0045892">
    <property type="term" value="P:negative regulation of DNA-templated transcription"/>
    <property type="evidence" value="ECO:0007669"/>
    <property type="project" value="InterPro"/>
</dbReference>
<dbReference type="SUPFAM" id="SSF46785">
    <property type="entry name" value="Winged helix' DNA-binding domain"/>
    <property type="match status" value="1"/>
</dbReference>
<keyword evidence="3 7" id="KW-0805">Transcription regulation</keyword>
<dbReference type="GO" id="GO:0003700">
    <property type="term" value="F:DNA-binding transcription factor activity"/>
    <property type="evidence" value="ECO:0007669"/>
    <property type="project" value="UniProtKB-UniRule"/>
</dbReference>
<dbReference type="SUPFAM" id="SSF51735">
    <property type="entry name" value="NAD(P)-binding Rossmann-fold domains"/>
    <property type="match status" value="1"/>
</dbReference>
<evidence type="ECO:0000313" key="9">
    <source>
        <dbReference type="EMBL" id="SFE90386.1"/>
    </source>
</evidence>
<evidence type="ECO:0000256" key="3">
    <source>
        <dbReference type="ARBA" id="ARBA00023015"/>
    </source>
</evidence>
<dbReference type="InterPro" id="IPR003781">
    <property type="entry name" value="CoA-bd"/>
</dbReference>
<proteinExistence type="inferred from homology"/>
<dbReference type="InterPro" id="IPR058203">
    <property type="entry name" value="Rex_bacilli-type"/>
</dbReference>
<dbReference type="NCBIfam" id="NF003991">
    <property type="entry name" value="PRK05472.1-5"/>
    <property type="match status" value="1"/>
</dbReference>
<evidence type="ECO:0000259" key="8">
    <source>
        <dbReference type="SMART" id="SM00881"/>
    </source>
</evidence>
<feature type="DNA-binding region" description="H-T-H motif" evidence="7">
    <location>
        <begin position="18"/>
        <end position="57"/>
    </location>
</feature>
<comment type="subcellular location">
    <subcellularLocation>
        <location evidence="7">Cytoplasm</location>
    </subcellularLocation>
</comment>
<keyword evidence="6 7" id="KW-0804">Transcription</keyword>
<evidence type="ECO:0000256" key="5">
    <source>
        <dbReference type="ARBA" id="ARBA00023125"/>
    </source>
</evidence>
<dbReference type="InterPro" id="IPR036291">
    <property type="entry name" value="NAD(P)-bd_dom_sf"/>
</dbReference>
<dbReference type="Gene3D" id="1.10.10.10">
    <property type="entry name" value="Winged helix-like DNA-binding domain superfamily/Winged helix DNA-binding domain"/>
    <property type="match status" value="1"/>
</dbReference>
<protein>
    <recommendedName>
        <fullName evidence="7">Redox-sensing transcriptional repressor Rex</fullName>
    </recommendedName>
</protein>
<comment type="subunit">
    <text evidence="7">Homodimer.</text>
</comment>
<dbReference type="InterPro" id="IPR022876">
    <property type="entry name" value="Tscrpt_rep_Rex"/>
</dbReference>
<dbReference type="RefSeq" id="WP_091662445.1">
    <property type="nucleotide sequence ID" value="NZ_FONT01000005.1"/>
</dbReference>
<dbReference type="InterPro" id="IPR036390">
    <property type="entry name" value="WH_DNA-bd_sf"/>
</dbReference>
<keyword evidence="2 7" id="KW-0678">Repressor</keyword>